<dbReference type="SUPFAM" id="SSF46689">
    <property type="entry name" value="Homeodomain-like"/>
    <property type="match status" value="1"/>
</dbReference>
<accession>A0A2M8HCN3</accession>
<evidence type="ECO:0000256" key="3">
    <source>
        <dbReference type="ARBA" id="ARBA00023163"/>
    </source>
</evidence>
<dbReference type="Gene3D" id="1.10.10.60">
    <property type="entry name" value="Homeodomain-like"/>
    <property type="match status" value="1"/>
</dbReference>
<dbReference type="Proteomes" id="UP000232060">
    <property type="component" value="Unassembled WGS sequence"/>
</dbReference>
<gene>
    <name evidence="5" type="ORF">CUC44_05875</name>
</gene>
<dbReference type="SMART" id="SM00342">
    <property type="entry name" value="HTH_ARAC"/>
    <property type="match status" value="1"/>
</dbReference>
<evidence type="ECO:0000313" key="6">
    <source>
        <dbReference type="Proteomes" id="UP000232060"/>
    </source>
</evidence>
<evidence type="ECO:0000256" key="1">
    <source>
        <dbReference type="ARBA" id="ARBA00023015"/>
    </source>
</evidence>
<organism evidence="5 6">
    <name type="scientific">Aeromonas lusitana</name>
    <dbReference type="NCBI Taxonomy" id="931529"/>
    <lineage>
        <taxon>Bacteria</taxon>
        <taxon>Pseudomonadati</taxon>
        <taxon>Pseudomonadota</taxon>
        <taxon>Gammaproteobacteria</taxon>
        <taxon>Aeromonadales</taxon>
        <taxon>Aeromonadaceae</taxon>
        <taxon>Aeromonas</taxon>
    </lineage>
</organism>
<feature type="domain" description="HTH araC/xylS-type" evidence="4">
    <location>
        <begin position="234"/>
        <end position="332"/>
    </location>
</feature>
<evidence type="ECO:0000259" key="4">
    <source>
        <dbReference type="PROSITE" id="PS01124"/>
    </source>
</evidence>
<dbReference type="InterPro" id="IPR018060">
    <property type="entry name" value="HTH_AraC"/>
</dbReference>
<name>A0A2M8HCN3_9GAMM</name>
<keyword evidence="6" id="KW-1185">Reference proteome</keyword>
<dbReference type="AlphaFoldDB" id="A0A2M8HCN3"/>
<keyword evidence="2" id="KW-0238">DNA-binding</keyword>
<dbReference type="PANTHER" id="PTHR47894:SF4">
    <property type="entry name" value="HTH-TYPE TRANSCRIPTIONAL REGULATOR GADX"/>
    <property type="match status" value="1"/>
</dbReference>
<dbReference type="EMBL" id="PGCP01000005">
    <property type="protein sequence ID" value="PJC94313.1"/>
    <property type="molecule type" value="Genomic_DNA"/>
</dbReference>
<evidence type="ECO:0000313" key="5">
    <source>
        <dbReference type="EMBL" id="PJC94313.1"/>
    </source>
</evidence>
<dbReference type="Pfam" id="PF12625">
    <property type="entry name" value="Arabinose_bd"/>
    <property type="match status" value="1"/>
</dbReference>
<sequence length="350" mass="38731">MTLLARAATLTNYLDVARQLGLNTPSLLSQAGLSASILDVPNQRIPVATVVNLLELTARTGGCQSLGLRMAEHRQLSDFGEVSLLLSYQPNLRDALQVMVQYIHLFNNALAIFIEEAGKTVIIREEIITDAPMPSRQATELAVGVMFRFCASQVGVGANWHPISVNFTHGAPADLSIHKRLFGCKLEFGSEFNGIVCQSTDLDIPNPLANQAMARHARQYLDTLMVETQQSLLTDVRKAIYLLLPMGRATIEQIARTLGMNVRTLQRHLEESGATFSELINDVRRDLVMRYLQNSGYSLGHIADMLGYSMPSSFTRWFNAQFGMPPATWRSRNKIVPKLAQSAHTSLAYG</sequence>
<dbReference type="OrthoDB" id="6506763at2"/>
<reference evidence="5 6" key="1">
    <citation type="submission" date="2017-11" db="EMBL/GenBank/DDBJ databases">
        <title>Draft genome sequence of environmental isolate Aeromonas lusitania sp. nov. MDC 2473.</title>
        <authorList>
            <person name="Colston S.M."/>
            <person name="Navarro A."/>
            <person name="Martinez-Murcia A.J."/>
            <person name="Graf J."/>
        </authorList>
    </citation>
    <scope>NUCLEOTIDE SEQUENCE [LARGE SCALE GENOMIC DNA]</scope>
    <source>
        <strain evidence="5 6">MDC 2473</strain>
    </source>
</reference>
<keyword evidence="3" id="KW-0804">Transcription</keyword>
<dbReference type="InterPro" id="IPR032687">
    <property type="entry name" value="AraC-type_N"/>
</dbReference>
<protein>
    <submittedName>
        <fullName evidence="5">AraC family transcriptional regulator</fullName>
    </submittedName>
</protein>
<dbReference type="RefSeq" id="WP_100859130.1">
    <property type="nucleotide sequence ID" value="NZ_PGCP01000005.1"/>
</dbReference>
<dbReference type="PANTHER" id="PTHR47894">
    <property type="entry name" value="HTH-TYPE TRANSCRIPTIONAL REGULATOR GADX"/>
    <property type="match status" value="1"/>
</dbReference>
<evidence type="ECO:0000256" key="2">
    <source>
        <dbReference type="ARBA" id="ARBA00023125"/>
    </source>
</evidence>
<dbReference type="GO" id="GO:0005829">
    <property type="term" value="C:cytosol"/>
    <property type="evidence" value="ECO:0007669"/>
    <property type="project" value="TreeGrafter"/>
</dbReference>
<dbReference type="GO" id="GO:0003700">
    <property type="term" value="F:DNA-binding transcription factor activity"/>
    <property type="evidence" value="ECO:0007669"/>
    <property type="project" value="InterPro"/>
</dbReference>
<dbReference type="Pfam" id="PF12833">
    <property type="entry name" value="HTH_18"/>
    <property type="match status" value="1"/>
</dbReference>
<comment type="caution">
    <text evidence="5">The sequence shown here is derived from an EMBL/GenBank/DDBJ whole genome shotgun (WGS) entry which is preliminary data.</text>
</comment>
<keyword evidence="1" id="KW-0805">Transcription regulation</keyword>
<proteinExistence type="predicted"/>
<dbReference type="PROSITE" id="PS01124">
    <property type="entry name" value="HTH_ARAC_FAMILY_2"/>
    <property type="match status" value="1"/>
</dbReference>
<dbReference type="InterPro" id="IPR009057">
    <property type="entry name" value="Homeodomain-like_sf"/>
</dbReference>
<dbReference type="GO" id="GO:0000976">
    <property type="term" value="F:transcription cis-regulatory region binding"/>
    <property type="evidence" value="ECO:0007669"/>
    <property type="project" value="TreeGrafter"/>
</dbReference>